<name>A0A4R5W5P8_9BURK</name>
<dbReference type="PANTHER" id="PTHR17985">
    <property type="entry name" value="SER/THR-RICH PROTEIN T10 IN DGCR REGION"/>
    <property type="match status" value="1"/>
</dbReference>
<evidence type="ECO:0000313" key="1">
    <source>
        <dbReference type="EMBL" id="TDK68461.1"/>
    </source>
</evidence>
<keyword evidence="2" id="KW-1185">Reference proteome</keyword>
<protein>
    <submittedName>
        <fullName evidence="1">NRDE family protein</fullName>
    </submittedName>
</protein>
<dbReference type="Pfam" id="PF05742">
    <property type="entry name" value="TANGO2"/>
    <property type="match status" value="1"/>
</dbReference>
<organism evidence="1 2">
    <name type="scientific">Sapientia aquatica</name>
    <dbReference type="NCBI Taxonomy" id="1549640"/>
    <lineage>
        <taxon>Bacteria</taxon>
        <taxon>Pseudomonadati</taxon>
        <taxon>Pseudomonadota</taxon>
        <taxon>Betaproteobacteria</taxon>
        <taxon>Burkholderiales</taxon>
        <taxon>Oxalobacteraceae</taxon>
        <taxon>Sapientia</taxon>
    </lineage>
</organism>
<dbReference type="AlphaFoldDB" id="A0A4R5W5P8"/>
<dbReference type="PANTHER" id="PTHR17985:SF8">
    <property type="entry name" value="TRANSPORT AND GOLGI ORGANIZATION PROTEIN 2 HOMOLOG"/>
    <property type="match status" value="1"/>
</dbReference>
<dbReference type="Proteomes" id="UP000294829">
    <property type="component" value="Unassembled WGS sequence"/>
</dbReference>
<dbReference type="OrthoDB" id="4380123at2"/>
<dbReference type="RefSeq" id="WP_133325135.1">
    <property type="nucleotide sequence ID" value="NZ_SMYL01000001.1"/>
</dbReference>
<dbReference type="EMBL" id="SMYL01000001">
    <property type="protein sequence ID" value="TDK68461.1"/>
    <property type="molecule type" value="Genomic_DNA"/>
</dbReference>
<gene>
    <name evidence="1" type="ORF">E2I14_02665</name>
</gene>
<comment type="caution">
    <text evidence="1">The sequence shown here is derived from an EMBL/GenBank/DDBJ whole genome shotgun (WGS) entry which is preliminary data.</text>
</comment>
<dbReference type="InterPro" id="IPR008551">
    <property type="entry name" value="TANGO2"/>
</dbReference>
<evidence type="ECO:0000313" key="2">
    <source>
        <dbReference type="Proteomes" id="UP000294829"/>
    </source>
</evidence>
<sequence length="251" mass="27893">MCLIVFSWQVVGCLPFIAAANRDEYYSRPTNPAAWWQDYPNVFAPRDLEEGGTWMGIAKLPDQTSGYKFAAITNVRDGSEVIENAPSRGELVAGYLAGEDDVESYVQRISQHANGYNGFNILLGEVSPVKQELCWYSNRNSADSRNGQLLTPGIYGLSNGALDSPWPKVRKTKAELASLLCQHAPQEAYFEMLSNTLPAPDHLLPDTGVSFATERLLSATCIHSENYGTRSSALVKVTNQFDFLYEERILR</sequence>
<proteinExistence type="predicted"/>
<accession>A0A4R5W5P8</accession>
<reference evidence="1 2" key="1">
    <citation type="submission" date="2019-03" db="EMBL/GenBank/DDBJ databases">
        <title>Sapientia aquatica gen. nov., sp. nov., isolated from a crater lake.</title>
        <authorList>
            <person name="Felfoldi T."/>
            <person name="Szabo A."/>
            <person name="Toth E."/>
            <person name="Schumann P."/>
            <person name="Keki Z."/>
            <person name="Marialigeti K."/>
            <person name="Mathe I."/>
        </authorList>
    </citation>
    <scope>NUCLEOTIDE SEQUENCE [LARGE SCALE GENOMIC DNA]</scope>
    <source>
        <strain evidence="1 2">SA-152</strain>
    </source>
</reference>